<proteinExistence type="predicted"/>
<sequence length="157" mass="17484">MLSGPTKEPTNIVCAWSSDDDPVVFETSEGNSRRLKDAEISTMRSLIEEMEGNGVVDLTINSHEMDRADAGDGVFVISPSDDVPPLVFKFTKNTGNGLKFTNVASFFDNKSLVGSEMMRLVWRVSFNADEQELSPKKPLYFLKTACHLKKHQAVRLL</sequence>
<comment type="caution">
    <text evidence="1">The sequence shown here is derived from an EMBL/GenBank/DDBJ whole genome shotgun (WGS) entry which is preliminary data.</text>
</comment>
<dbReference type="AlphaFoldDB" id="A0A813C225"/>
<evidence type="ECO:0000313" key="2">
    <source>
        <dbReference type="Proteomes" id="UP000601435"/>
    </source>
</evidence>
<dbReference type="OrthoDB" id="408793at2759"/>
<dbReference type="EMBL" id="CAJNJA010083309">
    <property type="protein sequence ID" value="CAE7934755.1"/>
    <property type="molecule type" value="Genomic_DNA"/>
</dbReference>
<gene>
    <name evidence="1" type="ORF">SNEC2469_LOCUS32661</name>
</gene>
<reference evidence="1" key="1">
    <citation type="submission" date="2021-02" db="EMBL/GenBank/DDBJ databases">
        <authorList>
            <person name="Dougan E. K."/>
            <person name="Rhodes N."/>
            <person name="Thang M."/>
            <person name="Chan C."/>
        </authorList>
    </citation>
    <scope>NUCLEOTIDE SEQUENCE</scope>
</reference>
<keyword evidence="2" id="KW-1185">Reference proteome</keyword>
<name>A0A813C225_9DINO</name>
<evidence type="ECO:0000313" key="1">
    <source>
        <dbReference type="EMBL" id="CAE7934755.1"/>
    </source>
</evidence>
<protein>
    <submittedName>
        <fullName evidence="1">Uncharacterized protein</fullName>
    </submittedName>
</protein>
<accession>A0A813C225</accession>
<organism evidence="1 2">
    <name type="scientific">Symbiodinium necroappetens</name>
    <dbReference type="NCBI Taxonomy" id="1628268"/>
    <lineage>
        <taxon>Eukaryota</taxon>
        <taxon>Sar</taxon>
        <taxon>Alveolata</taxon>
        <taxon>Dinophyceae</taxon>
        <taxon>Suessiales</taxon>
        <taxon>Symbiodiniaceae</taxon>
        <taxon>Symbiodinium</taxon>
    </lineage>
</organism>
<dbReference type="Proteomes" id="UP000601435">
    <property type="component" value="Unassembled WGS sequence"/>
</dbReference>